<evidence type="ECO:0000259" key="1">
    <source>
        <dbReference type="Pfam" id="PF02617"/>
    </source>
</evidence>
<accession>A0A837DHP4</accession>
<dbReference type="Gene3D" id="3.30.1390.10">
    <property type="match status" value="1"/>
</dbReference>
<dbReference type="RefSeq" id="WP_015787210.1">
    <property type="nucleotide sequence ID" value="NZ_CALJZO010000045.1"/>
</dbReference>
<dbReference type="Pfam" id="PF02617">
    <property type="entry name" value="ClpS"/>
    <property type="match status" value="1"/>
</dbReference>
<dbReference type="EMBL" id="JRZE01000001">
    <property type="protein sequence ID" value="KHF45864.1"/>
    <property type="molecule type" value="Genomic_DNA"/>
</dbReference>
<dbReference type="Proteomes" id="UP000030848">
    <property type="component" value="Unassembled WGS sequence"/>
</dbReference>
<feature type="domain" description="Adaptor protein ClpS core" evidence="1">
    <location>
        <begin position="9"/>
        <end position="72"/>
    </location>
</feature>
<dbReference type="GO" id="GO:0006508">
    <property type="term" value="P:proteolysis"/>
    <property type="evidence" value="ECO:0007669"/>
    <property type="project" value="UniProtKB-KW"/>
</dbReference>
<dbReference type="InterPro" id="IPR014719">
    <property type="entry name" value="Ribosomal_bL12_C/ClpS-like"/>
</dbReference>
<gene>
    <name evidence="2" type="ORF">MINT15_01650</name>
</gene>
<evidence type="ECO:0000313" key="2">
    <source>
        <dbReference type="EMBL" id="KHF45864.1"/>
    </source>
</evidence>
<protein>
    <submittedName>
        <fullName evidence="2">Clp protease adaptor protein ClpS</fullName>
    </submittedName>
</protein>
<dbReference type="GO" id="GO:0030163">
    <property type="term" value="P:protein catabolic process"/>
    <property type="evidence" value="ECO:0007669"/>
    <property type="project" value="InterPro"/>
</dbReference>
<dbReference type="SUPFAM" id="SSF54736">
    <property type="entry name" value="ClpS-like"/>
    <property type="match status" value="1"/>
</dbReference>
<dbReference type="AlphaFoldDB" id="A0A837DHP4"/>
<proteinExistence type="predicted"/>
<organism evidence="2 3">
    <name type="scientific">Saccharomonospora viridis</name>
    <dbReference type="NCBI Taxonomy" id="1852"/>
    <lineage>
        <taxon>Bacteria</taxon>
        <taxon>Bacillati</taxon>
        <taxon>Actinomycetota</taxon>
        <taxon>Actinomycetes</taxon>
        <taxon>Pseudonocardiales</taxon>
        <taxon>Pseudonocardiaceae</taxon>
        <taxon>Saccharomonospora</taxon>
    </lineage>
</organism>
<evidence type="ECO:0000313" key="3">
    <source>
        <dbReference type="Proteomes" id="UP000030848"/>
    </source>
</evidence>
<dbReference type="InterPro" id="IPR003769">
    <property type="entry name" value="ClpS_core"/>
</dbReference>
<sequence length="88" mass="9696">MTERTARGRWHVDLHHDDVNRYPGMAFVLRHVCGLDKETGVALADEAQRHGTARVLSCDTRDDAERIVAEIQLLGVRATVSVASEDAG</sequence>
<comment type="caution">
    <text evidence="2">The sequence shown here is derived from an EMBL/GenBank/DDBJ whole genome shotgun (WGS) entry which is preliminary data.</text>
</comment>
<keyword evidence="2" id="KW-0378">Hydrolase</keyword>
<dbReference type="GO" id="GO:0008233">
    <property type="term" value="F:peptidase activity"/>
    <property type="evidence" value="ECO:0007669"/>
    <property type="project" value="UniProtKB-KW"/>
</dbReference>
<dbReference type="OrthoDB" id="3692401at2"/>
<reference evidence="2 3" key="1">
    <citation type="submission" date="2014-10" db="EMBL/GenBank/DDBJ databases">
        <title>Genome sequence of Micropolyspora internatus JCM3315.</title>
        <authorList>
            <person name="Shin S.-K."/>
            <person name="Yi H."/>
        </authorList>
    </citation>
    <scope>NUCLEOTIDE SEQUENCE [LARGE SCALE GENOMIC DNA]</scope>
    <source>
        <strain evidence="2 3">JCM 3315</strain>
    </source>
</reference>
<name>A0A837DHP4_9PSEU</name>
<keyword evidence="2" id="KW-0645">Protease</keyword>